<accession>A0A7X0TLI4</accession>
<dbReference type="Proteomes" id="UP000532866">
    <property type="component" value="Unassembled WGS sequence"/>
</dbReference>
<reference evidence="1 2" key="1">
    <citation type="submission" date="2020-03" db="EMBL/GenBank/DDBJ databases">
        <title>Soil Listeria distribution.</title>
        <authorList>
            <person name="Liao J."/>
            <person name="Wiedmann M."/>
        </authorList>
    </citation>
    <scope>NUCLEOTIDE SEQUENCE [LARGE SCALE GENOMIC DNA]</scope>
    <source>
        <strain evidence="1 2">FSL L7-1833</strain>
    </source>
</reference>
<sequence length="152" mass="17385">MRDFEVGEKVRLVINQRIVVAEVVSINAGTYTVVTPKGINYRVNTHEVMPFDINEIGAAAITAKVEFIKDEERILDNLNDDLETLRKETGTMRITKRGRYSYEEDETLVFIYKSSKEAIVLGYELAIDAQTEKVLMLKDELERGDYSVDETD</sequence>
<dbReference type="AlphaFoldDB" id="A0A7X0TLI4"/>
<name>A0A7X0TLI4_9LIST</name>
<proteinExistence type="predicted"/>
<evidence type="ECO:0000313" key="2">
    <source>
        <dbReference type="Proteomes" id="UP000532866"/>
    </source>
</evidence>
<protein>
    <submittedName>
        <fullName evidence="1">Uncharacterized protein</fullName>
    </submittedName>
</protein>
<evidence type="ECO:0000313" key="1">
    <source>
        <dbReference type="EMBL" id="MBC1331072.1"/>
    </source>
</evidence>
<organism evidence="1 2">
    <name type="scientific">Listeria booriae</name>
    <dbReference type="NCBI Taxonomy" id="1552123"/>
    <lineage>
        <taxon>Bacteria</taxon>
        <taxon>Bacillati</taxon>
        <taxon>Bacillota</taxon>
        <taxon>Bacilli</taxon>
        <taxon>Bacillales</taxon>
        <taxon>Listeriaceae</taxon>
        <taxon>Listeria</taxon>
    </lineage>
</organism>
<comment type="caution">
    <text evidence="1">The sequence shown here is derived from an EMBL/GenBank/DDBJ whole genome shotgun (WGS) entry which is preliminary data.</text>
</comment>
<dbReference type="RefSeq" id="WP_185372903.1">
    <property type="nucleotide sequence ID" value="NZ_JAARNB010000001.1"/>
</dbReference>
<gene>
    <name evidence="1" type="ORF">HB759_03825</name>
</gene>
<dbReference type="EMBL" id="JAAROL010000001">
    <property type="protein sequence ID" value="MBC1331072.1"/>
    <property type="molecule type" value="Genomic_DNA"/>
</dbReference>